<evidence type="ECO:0000313" key="1">
    <source>
        <dbReference type="EMBL" id="QLH04774.1"/>
    </source>
</evidence>
<protein>
    <submittedName>
        <fullName evidence="1">Uncharacterized protein</fullName>
    </submittedName>
</protein>
<accession>A0A7D5M1J0</accession>
<dbReference type="KEGG" id="nox:C5F49_05185"/>
<name>A0A7D5M1J0_9ARCH</name>
<dbReference type="Proteomes" id="UP000509441">
    <property type="component" value="Chromosome"/>
</dbReference>
<keyword evidence="2" id="KW-1185">Reference proteome</keyword>
<organism evidence="1 2">
    <name type="scientific">Nitrosopumilus oxyclinae</name>
    <dbReference type="NCBI Taxonomy" id="1959104"/>
    <lineage>
        <taxon>Archaea</taxon>
        <taxon>Nitrososphaerota</taxon>
        <taxon>Nitrososphaeria</taxon>
        <taxon>Nitrosopumilales</taxon>
        <taxon>Nitrosopumilaceae</taxon>
        <taxon>Nitrosopumilus</taxon>
    </lineage>
</organism>
<dbReference type="OrthoDB" id="2421at2157"/>
<proteinExistence type="predicted"/>
<dbReference type="GeneID" id="56061342"/>
<evidence type="ECO:0000313" key="2">
    <source>
        <dbReference type="Proteomes" id="UP000509441"/>
    </source>
</evidence>
<dbReference type="AlphaFoldDB" id="A0A7D5M1J0"/>
<reference evidence="1 2" key="1">
    <citation type="submission" date="2018-02" db="EMBL/GenBank/DDBJ databases">
        <title>Complete genome of Nitrosopumilus oxyclinae HCE1.</title>
        <authorList>
            <person name="Qin W."/>
            <person name="Zheng Y."/>
            <person name="Stahl D.A."/>
        </authorList>
    </citation>
    <scope>NUCLEOTIDE SEQUENCE [LARGE SCALE GENOMIC DNA]</scope>
    <source>
        <strain evidence="1 2">HCE1</strain>
    </source>
</reference>
<gene>
    <name evidence="1" type="ORF">C5F49_05185</name>
</gene>
<dbReference type="RefSeq" id="WP_179361988.1">
    <property type="nucleotide sequence ID" value="NZ_CP026994.1"/>
</dbReference>
<sequence>MTDEYAELQKLRALWSKAIIHRGNHKHKKSTKKKWHIYYYDEEGNFKTQRVNTLQAMYYKTQKRKRIKYVCTECLEMFVGLVKSHKEEVECPYCEMG</sequence>
<dbReference type="EMBL" id="CP026994">
    <property type="protein sequence ID" value="QLH04774.1"/>
    <property type="molecule type" value="Genomic_DNA"/>
</dbReference>